<keyword evidence="2" id="KW-1185">Reference proteome</keyword>
<reference evidence="1 2" key="1">
    <citation type="journal article" date="2014" name="Genome Announc.">
        <title>Draft Genome Sequence of Enterobacter cloacae Strain S611.</title>
        <authorList>
            <person name="Wang D."/>
            <person name="Han C.S."/>
            <person name="Dichosa A.E."/>
            <person name="Gleasner C.D."/>
            <person name="Johnson S.L."/>
            <person name="Daligault H.E."/>
            <person name="Davenport K.W."/>
            <person name="Li P.E."/>
            <person name="Pierson E.A."/>
            <person name="Pierson L.S.III."/>
        </authorList>
    </citation>
    <scope>NUCLEOTIDE SEQUENCE [LARGE SCALE GENOMIC DNA]</scope>
    <source>
        <strain evidence="1 2">S611</strain>
    </source>
</reference>
<evidence type="ECO:0000313" key="1">
    <source>
        <dbReference type="EMBL" id="ESS57345.1"/>
    </source>
</evidence>
<protein>
    <submittedName>
        <fullName evidence="1">Transposon Tn21 resolvase</fullName>
    </submittedName>
</protein>
<evidence type="ECO:0000313" key="2">
    <source>
        <dbReference type="Proteomes" id="UP000017834"/>
    </source>
</evidence>
<proteinExistence type="predicted"/>
<name>A0ABN0Q5S1_ENTCL</name>
<accession>A0ABN0Q5S1</accession>
<comment type="caution">
    <text evidence="1">The sequence shown here is derived from an EMBL/GenBank/DDBJ whole genome shotgun (WGS) entry which is preliminary data.</text>
</comment>
<sequence length="68" mass="7235">MMLLRHSEGIAAARAAGRTVGQGNSARIDREGIIAAPANGQSLRTVAKEFRVSLSTMERVLKRGCAII</sequence>
<organism evidence="1 2">
    <name type="scientific">Enterobacter cloacae S611</name>
    <dbReference type="NCBI Taxonomy" id="1399146"/>
    <lineage>
        <taxon>Bacteria</taxon>
        <taxon>Pseudomonadati</taxon>
        <taxon>Pseudomonadota</taxon>
        <taxon>Gammaproteobacteria</taxon>
        <taxon>Enterobacterales</taxon>
        <taxon>Enterobacteriaceae</taxon>
        <taxon>Enterobacter</taxon>
        <taxon>Enterobacter cloacae complex</taxon>
    </lineage>
</organism>
<gene>
    <name evidence="1" type="ORF">EDP2_835</name>
</gene>
<dbReference type="Proteomes" id="UP000017834">
    <property type="component" value="Unassembled WGS sequence"/>
</dbReference>
<dbReference type="EMBL" id="AXOM01000048">
    <property type="protein sequence ID" value="ESS57345.1"/>
    <property type="molecule type" value="Genomic_DNA"/>
</dbReference>